<dbReference type="PANTHER" id="PTHR45648:SF5">
    <property type="entry name" value="OS04G0577300 PROTEIN"/>
    <property type="match status" value="1"/>
</dbReference>
<evidence type="ECO:0000256" key="3">
    <source>
        <dbReference type="ARBA" id="ARBA00022963"/>
    </source>
</evidence>
<keyword evidence="5" id="KW-0694">RNA-binding</keyword>
<dbReference type="InterPro" id="IPR036514">
    <property type="entry name" value="SGNH_hydro_sf"/>
</dbReference>
<dbReference type="Gene3D" id="3.40.50.1110">
    <property type="entry name" value="SGNH hydrolase"/>
    <property type="match status" value="1"/>
</dbReference>
<evidence type="ECO:0000313" key="9">
    <source>
        <dbReference type="Proteomes" id="UP001280121"/>
    </source>
</evidence>
<dbReference type="InterPro" id="IPR035979">
    <property type="entry name" value="RBD_domain_sf"/>
</dbReference>
<feature type="domain" description="RRM" evidence="7">
    <location>
        <begin position="186"/>
        <end position="280"/>
    </location>
</feature>
<feature type="region of interest" description="Disordered" evidence="6">
    <location>
        <begin position="442"/>
        <end position="489"/>
    </location>
</feature>
<comment type="caution">
    <text evidence="8">The sequence shown here is derived from an EMBL/GenBank/DDBJ whole genome shotgun (WGS) entry which is preliminary data.</text>
</comment>
<keyword evidence="3" id="KW-0442">Lipid degradation</keyword>
<dbReference type="InterPro" id="IPR051058">
    <property type="entry name" value="GDSL_Est/Lipase"/>
</dbReference>
<evidence type="ECO:0000313" key="8">
    <source>
        <dbReference type="EMBL" id="KAK2662674.1"/>
    </source>
</evidence>
<dbReference type="GO" id="GO:0016042">
    <property type="term" value="P:lipid catabolic process"/>
    <property type="evidence" value="ECO:0007669"/>
    <property type="project" value="UniProtKB-KW"/>
</dbReference>
<dbReference type="Gene3D" id="3.30.70.330">
    <property type="match status" value="1"/>
</dbReference>
<keyword evidence="4" id="KW-0443">Lipid metabolism</keyword>
<evidence type="ECO:0000256" key="2">
    <source>
        <dbReference type="ARBA" id="ARBA00022801"/>
    </source>
</evidence>
<dbReference type="Pfam" id="PF00657">
    <property type="entry name" value="Lipase_GDSL"/>
    <property type="match status" value="1"/>
</dbReference>
<sequence>MGNLPVDSAMVALKLTSLGTCLTFDKQTGLFETRVKNLQPLFGSPKLMADYLSKSLVFISIGNADISTDYDLLDNTTKQRTVFPKFTQAISQKFSDNIKRLYSLGARKFLVNSIGMMGCSPMVFNLEHKATCDDDYNERARIVNKILSDLWPKLQSELPDQSSFLQMHTRRIRSSEARSNFRENLVSIYIDNLNPVEDLKGLWGIFRAFGIVRDIYISPKLKFRRSRYGFIRFATLDEASRVARLTNRMHVYGRPIMSKVTDLNYNERKNQQAKVQLARKNRLAYQGNMGNVRSEVSFAKVVMESSGRSRIHQKAQVEDALSVGQPLCKYREGERLENGRRLAWVEFGCVHLDCWCEDFFRRLGWVVGETLFIEEETLARSTLANGRVLVLIPAGKRCVDSVKVVTSNQNFIVSIKEDPKPIYYKTILRWLGLDWNVDDDNSSHVTRSSKGGLGGGYASKQEDDKMPNKSSEGNSDTKQEDGKVRRKSVNIYDKPNISSGKDTSMIANKAMGVDMVGSDKAIMDIGSRKNIVLLKEVDLGAMVASKEDIGVGCSYS</sequence>
<dbReference type="AlphaFoldDB" id="A0AAD9XN83"/>
<dbReference type="InterPro" id="IPR000504">
    <property type="entry name" value="RRM_dom"/>
</dbReference>
<dbReference type="PANTHER" id="PTHR45648">
    <property type="entry name" value="GDSL LIPASE/ACYLHYDROLASE FAMILY PROTEIN (AFU_ORTHOLOGUE AFUA_4G14700)"/>
    <property type="match status" value="1"/>
</dbReference>
<evidence type="ECO:0000256" key="1">
    <source>
        <dbReference type="ARBA" id="ARBA00008668"/>
    </source>
</evidence>
<dbReference type="SUPFAM" id="SSF54928">
    <property type="entry name" value="RNA-binding domain, RBD"/>
    <property type="match status" value="1"/>
</dbReference>
<dbReference type="EMBL" id="JANJYI010000001">
    <property type="protein sequence ID" value="KAK2662674.1"/>
    <property type="molecule type" value="Genomic_DNA"/>
</dbReference>
<gene>
    <name evidence="8" type="ORF">Ddye_001248</name>
</gene>
<proteinExistence type="inferred from homology"/>
<dbReference type="CDD" id="cd00590">
    <property type="entry name" value="RRM_SF"/>
    <property type="match status" value="1"/>
</dbReference>
<evidence type="ECO:0000259" key="7">
    <source>
        <dbReference type="PROSITE" id="PS50102"/>
    </source>
</evidence>
<comment type="similarity">
    <text evidence="1">Belongs to the 'GDSL' lipolytic enzyme family.</text>
</comment>
<dbReference type="Pfam" id="PF00076">
    <property type="entry name" value="RRM_1"/>
    <property type="match status" value="1"/>
</dbReference>
<dbReference type="InterPro" id="IPR001087">
    <property type="entry name" value="GDSL"/>
</dbReference>
<keyword evidence="2" id="KW-0378">Hydrolase</keyword>
<keyword evidence="9" id="KW-1185">Reference proteome</keyword>
<evidence type="ECO:0000256" key="6">
    <source>
        <dbReference type="SAM" id="MobiDB-lite"/>
    </source>
</evidence>
<protein>
    <recommendedName>
        <fullName evidence="7">RRM domain-containing protein</fullName>
    </recommendedName>
</protein>
<dbReference type="GO" id="GO:0016788">
    <property type="term" value="F:hydrolase activity, acting on ester bonds"/>
    <property type="evidence" value="ECO:0007669"/>
    <property type="project" value="InterPro"/>
</dbReference>
<name>A0AAD9XN83_9ROSI</name>
<dbReference type="GO" id="GO:0003723">
    <property type="term" value="F:RNA binding"/>
    <property type="evidence" value="ECO:0007669"/>
    <property type="project" value="UniProtKB-UniRule"/>
</dbReference>
<organism evidence="8 9">
    <name type="scientific">Dipteronia dyeriana</name>
    <dbReference type="NCBI Taxonomy" id="168575"/>
    <lineage>
        <taxon>Eukaryota</taxon>
        <taxon>Viridiplantae</taxon>
        <taxon>Streptophyta</taxon>
        <taxon>Embryophyta</taxon>
        <taxon>Tracheophyta</taxon>
        <taxon>Spermatophyta</taxon>
        <taxon>Magnoliopsida</taxon>
        <taxon>eudicotyledons</taxon>
        <taxon>Gunneridae</taxon>
        <taxon>Pentapetalae</taxon>
        <taxon>rosids</taxon>
        <taxon>malvids</taxon>
        <taxon>Sapindales</taxon>
        <taxon>Sapindaceae</taxon>
        <taxon>Hippocastanoideae</taxon>
        <taxon>Acereae</taxon>
        <taxon>Dipteronia</taxon>
    </lineage>
</organism>
<dbReference type="InterPro" id="IPR012677">
    <property type="entry name" value="Nucleotide-bd_a/b_plait_sf"/>
</dbReference>
<dbReference type="PROSITE" id="PS50102">
    <property type="entry name" value="RRM"/>
    <property type="match status" value="1"/>
</dbReference>
<evidence type="ECO:0000256" key="4">
    <source>
        <dbReference type="ARBA" id="ARBA00023098"/>
    </source>
</evidence>
<evidence type="ECO:0000256" key="5">
    <source>
        <dbReference type="PROSITE-ProRule" id="PRU00176"/>
    </source>
</evidence>
<accession>A0AAD9XN83</accession>
<reference evidence="8" key="1">
    <citation type="journal article" date="2023" name="Plant J.">
        <title>Genome sequences and population genomics provide insights into the demographic history, inbreeding, and mutation load of two 'living fossil' tree species of Dipteronia.</title>
        <authorList>
            <person name="Feng Y."/>
            <person name="Comes H.P."/>
            <person name="Chen J."/>
            <person name="Zhu S."/>
            <person name="Lu R."/>
            <person name="Zhang X."/>
            <person name="Li P."/>
            <person name="Qiu J."/>
            <person name="Olsen K.M."/>
            <person name="Qiu Y."/>
        </authorList>
    </citation>
    <scope>NUCLEOTIDE SEQUENCE</scope>
    <source>
        <strain evidence="8">KIB01</strain>
    </source>
</reference>
<dbReference type="SMART" id="SM00360">
    <property type="entry name" value="RRM"/>
    <property type="match status" value="1"/>
</dbReference>
<dbReference type="Proteomes" id="UP001280121">
    <property type="component" value="Unassembled WGS sequence"/>
</dbReference>